<dbReference type="GO" id="GO:0006631">
    <property type="term" value="P:fatty acid metabolic process"/>
    <property type="evidence" value="ECO:0007669"/>
    <property type="project" value="InterPro"/>
</dbReference>
<comment type="caution">
    <text evidence="4">The sequence shown here is derived from an EMBL/GenBank/DDBJ whole genome shotgun (WGS) entry which is preliminary data.</text>
</comment>
<proteinExistence type="predicted"/>
<dbReference type="EMBL" id="LGRX02027425">
    <property type="protein sequence ID" value="KAK3249367.1"/>
    <property type="molecule type" value="Genomic_DNA"/>
</dbReference>
<dbReference type="EMBL" id="LGRX02027426">
    <property type="protein sequence ID" value="KAK3249366.1"/>
    <property type="molecule type" value="Genomic_DNA"/>
</dbReference>
<protein>
    <recommendedName>
        <fullName evidence="2">RING-type domain-containing protein</fullName>
    </recommendedName>
</protein>
<dbReference type="PANTHER" id="PTHR48075">
    <property type="entry name" value="3-HYDROXYACYL-COA DEHYDROGENASE FAMILY PROTEIN"/>
    <property type="match status" value="1"/>
</dbReference>
<keyword evidence="1" id="KW-0862">Zinc</keyword>
<dbReference type="GO" id="GO:0070403">
    <property type="term" value="F:NAD+ binding"/>
    <property type="evidence" value="ECO:0007669"/>
    <property type="project" value="InterPro"/>
</dbReference>
<dbReference type="Gene3D" id="3.40.50.720">
    <property type="entry name" value="NAD(P)-binding Rossmann-like Domain"/>
    <property type="match status" value="1"/>
</dbReference>
<feature type="domain" description="RING-type" evidence="2">
    <location>
        <begin position="227"/>
        <end position="267"/>
    </location>
</feature>
<reference evidence="4" key="2">
    <citation type="submission" date="2023-06" db="EMBL/GenBank/DDBJ databases">
        <title>Long-read-based genome assembly of the green algal bacterivore Cymbomonas tetramitiformis.</title>
        <authorList>
            <person name="Gyaltshen Y."/>
            <person name="Rozenberg A."/>
            <person name="Paasch A."/>
            <person name="Burns J.A."/>
            <person name="Warring S."/>
            <person name="Larson R."/>
            <person name="Maurer-Alcala X."/>
            <person name="Dacks J."/>
            <person name="Kim E."/>
        </authorList>
    </citation>
    <scope>NUCLEOTIDE SEQUENCE</scope>
    <source>
        <strain evidence="4">PLY_AMNH</strain>
    </source>
</reference>
<dbReference type="PROSITE" id="PS50089">
    <property type="entry name" value="ZF_RING_2"/>
    <property type="match status" value="1"/>
</dbReference>
<dbReference type="InterPro" id="IPR013083">
    <property type="entry name" value="Znf_RING/FYVE/PHD"/>
</dbReference>
<dbReference type="AlphaFoldDB" id="A0AAE0F2V9"/>
<dbReference type="Pfam" id="PF02737">
    <property type="entry name" value="3HCDH_N"/>
    <property type="match status" value="1"/>
</dbReference>
<evidence type="ECO:0000256" key="1">
    <source>
        <dbReference type="PROSITE-ProRule" id="PRU00175"/>
    </source>
</evidence>
<dbReference type="GO" id="GO:0008270">
    <property type="term" value="F:zinc ion binding"/>
    <property type="evidence" value="ECO:0007669"/>
    <property type="project" value="UniProtKB-KW"/>
</dbReference>
<sequence length="279" mass="30231">MVLAAIIGAGRMGCAIGGQLALKGATVRLYDHTEFTRQRAIQVARGMLQELVEQGNILPEDKQQAILRLSASATHGVDIVFEAVPEDLRLKREVFEAVDKACSSSSTIIATNSINYMVEDFAGGTSHRVCGVRFLHPVFLIDLVEVSGRSVEAVDASKSLLEGIGMQPFVYGRDNFGERRKLYQDEVQAIYAAHQASAKSRAHTLASTGATTSLMTSGQSFVQGKECVICCSRESNAILYPCGHVETCVACGETLQTSQQPMCPVCRRLIERIVKVDAC</sequence>
<evidence type="ECO:0000313" key="3">
    <source>
        <dbReference type="EMBL" id="KAK3249366.1"/>
    </source>
</evidence>
<accession>A0AAE0F2V9</accession>
<keyword evidence="1" id="KW-0479">Metal-binding</keyword>
<name>A0AAE0F2V9_9CHLO</name>
<evidence type="ECO:0000313" key="4">
    <source>
        <dbReference type="EMBL" id="KAK3249367.1"/>
    </source>
</evidence>
<gene>
    <name evidence="4" type="ORF">CYMTET_41201</name>
    <name evidence="3" type="ORF">CYMTET_41202</name>
</gene>
<dbReference type="PANTHER" id="PTHR48075:SF5">
    <property type="entry name" value="3-HYDROXYBUTYRYL-COA DEHYDROGENASE"/>
    <property type="match status" value="1"/>
</dbReference>
<dbReference type="InterPro" id="IPR036291">
    <property type="entry name" value="NAD(P)-bd_dom_sf"/>
</dbReference>
<dbReference type="InterPro" id="IPR001841">
    <property type="entry name" value="Znf_RING"/>
</dbReference>
<dbReference type="GO" id="GO:0016491">
    <property type="term" value="F:oxidoreductase activity"/>
    <property type="evidence" value="ECO:0007669"/>
    <property type="project" value="TreeGrafter"/>
</dbReference>
<organism evidence="4 5">
    <name type="scientific">Cymbomonas tetramitiformis</name>
    <dbReference type="NCBI Taxonomy" id="36881"/>
    <lineage>
        <taxon>Eukaryota</taxon>
        <taxon>Viridiplantae</taxon>
        <taxon>Chlorophyta</taxon>
        <taxon>Pyramimonadophyceae</taxon>
        <taxon>Pyramimonadales</taxon>
        <taxon>Pyramimonadaceae</taxon>
        <taxon>Cymbomonas</taxon>
    </lineage>
</organism>
<keyword evidence="1" id="KW-0863">Zinc-finger</keyword>
<dbReference type="Pfam" id="PF13920">
    <property type="entry name" value="zf-C3HC4_3"/>
    <property type="match status" value="1"/>
</dbReference>
<dbReference type="InterPro" id="IPR006176">
    <property type="entry name" value="3-OHacyl-CoA_DH_NAD-bd"/>
</dbReference>
<keyword evidence="5" id="KW-1185">Reference proteome</keyword>
<dbReference type="Gene3D" id="3.30.40.10">
    <property type="entry name" value="Zinc/RING finger domain, C3HC4 (zinc finger)"/>
    <property type="match status" value="1"/>
</dbReference>
<dbReference type="Proteomes" id="UP001190700">
    <property type="component" value="Unassembled WGS sequence"/>
</dbReference>
<evidence type="ECO:0000313" key="5">
    <source>
        <dbReference type="Proteomes" id="UP001190700"/>
    </source>
</evidence>
<evidence type="ECO:0000259" key="2">
    <source>
        <dbReference type="PROSITE" id="PS50089"/>
    </source>
</evidence>
<reference evidence="4 5" key="1">
    <citation type="journal article" date="2015" name="Genome Biol. Evol.">
        <title>Comparative Genomics of a Bacterivorous Green Alga Reveals Evolutionary Causalities and Consequences of Phago-Mixotrophic Mode of Nutrition.</title>
        <authorList>
            <person name="Burns J.A."/>
            <person name="Paasch A."/>
            <person name="Narechania A."/>
            <person name="Kim E."/>
        </authorList>
    </citation>
    <scope>NUCLEOTIDE SEQUENCE [LARGE SCALE GENOMIC DNA]</scope>
    <source>
        <strain evidence="4">PLY_AMNH</strain>
    </source>
</reference>
<dbReference type="SMART" id="SM00184">
    <property type="entry name" value="RING"/>
    <property type="match status" value="1"/>
</dbReference>
<dbReference type="SUPFAM" id="SSF57850">
    <property type="entry name" value="RING/U-box"/>
    <property type="match status" value="1"/>
</dbReference>
<dbReference type="SUPFAM" id="SSF51735">
    <property type="entry name" value="NAD(P)-binding Rossmann-fold domains"/>
    <property type="match status" value="1"/>
</dbReference>